<dbReference type="InterPro" id="IPR052018">
    <property type="entry name" value="PHP_domain"/>
</dbReference>
<dbReference type="SUPFAM" id="SSF89550">
    <property type="entry name" value="PHP domain-like"/>
    <property type="match status" value="1"/>
</dbReference>
<proteinExistence type="predicted"/>
<reference evidence="2" key="1">
    <citation type="submission" date="2018-05" db="EMBL/GenBank/DDBJ databases">
        <authorList>
            <person name="Lanie J.A."/>
            <person name="Ng W.-L."/>
            <person name="Kazmierczak K.M."/>
            <person name="Andrzejewski T.M."/>
            <person name="Davidsen T.M."/>
            <person name="Wayne K.J."/>
            <person name="Tettelin H."/>
            <person name="Glass J.I."/>
            <person name="Rusch D."/>
            <person name="Podicherti R."/>
            <person name="Tsui H.-C.T."/>
            <person name="Winkler M.E."/>
        </authorList>
    </citation>
    <scope>NUCLEOTIDE SEQUENCE</scope>
</reference>
<gene>
    <name evidence="2" type="ORF">METZ01_LOCUS227187</name>
</gene>
<evidence type="ECO:0000313" key="2">
    <source>
        <dbReference type="EMBL" id="SVB74333.1"/>
    </source>
</evidence>
<accession>A0A382GI71</accession>
<dbReference type="PANTHER" id="PTHR42924">
    <property type="entry name" value="EXONUCLEASE"/>
    <property type="match status" value="1"/>
</dbReference>
<dbReference type="SUPFAM" id="SSF56784">
    <property type="entry name" value="HAD-like"/>
    <property type="match status" value="1"/>
</dbReference>
<dbReference type="InterPro" id="IPR036412">
    <property type="entry name" value="HAD-like_sf"/>
</dbReference>
<organism evidence="2">
    <name type="scientific">marine metagenome</name>
    <dbReference type="NCBI Taxonomy" id="408172"/>
    <lineage>
        <taxon>unclassified sequences</taxon>
        <taxon>metagenomes</taxon>
        <taxon>ecological metagenomes</taxon>
    </lineage>
</organism>
<name>A0A382GI71_9ZZZZ</name>
<dbReference type="Gene3D" id="3.20.20.140">
    <property type="entry name" value="Metal-dependent hydrolases"/>
    <property type="match status" value="2"/>
</dbReference>
<dbReference type="PANTHER" id="PTHR42924:SF3">
    <property type="entry name" value="POLYMERASE_HISTIDINOL PHOSPHATASE N-TERMINAL DOMAIN-CONTAINING PROTEIN"/>
    <property type="match status" value="1"/>
</dbReference>
<dbReference type="AlphaFoldDB" id="A0A382GI71"/>
<dbReference type="Pfam" id="PF02811">
    <property type="entry name" value="PHP"/>
    <property type="match status" value="1"/>
</dbReference>
<dbReference type="InterPro" id="IPR003141">
    <property type="entry name" value="Pol/His_phosphatase_N"/>
</dbReference>
<dbReference type="InterPro" id="IPR016195">
    <property type="entry name" value="Pol/histidinol_Pase-like"/>
</dbReference>
<dbReference type="SMART" id="SM00481">
    <property type="entry name" value="POLIIIAc"/>
    <property type="match status" value="1"/>
</dbReference>
<dbReference type="InterPro" id="IPR004013">
    <property type="entry name" value="PHP_dom"/>
</dbReference>
<feature type="domain" description="Polymerase/histidinol phosphatase N-terminal" evidence="1">
    <location>
        <begin position="11"/>
        <end position="78"/>
    </location>
</feature>
<evidence type="ECO:0000259" key="1">
    <source>
        <dbReference type="SMART" id="SM00481"/>
    </source>
</evidence>
<dbReference type="EMBL" id="UINC01055450">
    <property type="protein sequence ID" value="SVB74333.1"/>
    <property type="molecule type" value="Genomic_DNA"/>
</dbReference>
<sequence>MNSSERSPAPYDLHLHSYWSYDATAEVEAHFKRARELGVRYIAITDHHVMDASAQVLECATRYPEVTAILSSEITVTTSVGGIDLLCYGFPRELTPPLQELTDFHHDWQRATGAAWSRGLQAIGHPFSDAERMALLETYRPAHVIALQGNTHVKNGVLSDYCVDHGVIASAEEYAELKARMRDEVPSPPYPPVEEVLPVLKTEGIKVAIAHPHGYFNQGDRARMDTLRQECQLDGIECAHRQVPPEFTPLYREYCVEHGLFSVGGSDSHTAGDIREHFAGHGGADEWLDKFLGCLAL</sequence>
<dbReference type="GO" id="GO:0035312">
    <property type="term" value="F:5'-3' DNA exonuclease activity"/>
    <property type="evidence" value="ECO:0007669"/>
    <property type="project" value="TreeGrafter"/>
</dbReference>
<dbReference type="CDD" id="cd07432">
    <property type="entry name" value="PHP_HisPPase"/>
    <property type="match status" value="1"/>
</dbReference>
<protein>
    <recommendedName>
        <fullName evidence="1">Polymerase/histidinol phosphatase N-terminal domain-containing protein</fullName>
    </recommendedName>
</protein>
<dbReference type="GO" id="GO:0004534">
    <property type="term" value="F:5'-3' RNA exonuclease activity"/>
    <property type="evidence" value="ECO:0007669"/>
    <property type="project" value="TreeGrafter"/>
</dbReference>